<evidence type="ECO:0000256" key="8">
    <source>
        <dbReference type="ARBA" id="ARBA00022830"/>
    </source>
</evidence>
<evidence type="ECO:0000256" key="2">
    <source>
        <dbReference type="ARBA" id="ARBA00022518"/>
    </source>
</evidence>
<dbReference type="HAMAP" id="MF_04004">
    <property type="entry name" value="PPV_E7"/>
    <property type="match status" value="1"/>
</dbReference>
<dbReference type="InterPro" id="IPR000148">
    <property type="entry name" value="Papilloma_E7"/>
</dbReference>
<evidence type="ECO:0000256" key="4">
    <source>
        <dbReference type="ARBA" id="ARBA00022581"/>
    </source>
</evidence>
<protein>
    <recommendedName>
        <fullName evidence="18 19">Protein E7</fullName>
    </recommendedName>
</protein>
<dbReference type="GO" id="GO:0030430">
    <property type="term" value="C:host cell cytoplasm"/>
    <property type="evidence" value="ECO:0007669"/>
    <property type="project" value="UniProtKB-SubCell"/>
</dbReference>
<dbReference type="GO" id="GO:0003677">
    <property type="term" value="F:DNA binding"/>
    <property type="evidence" value="ECO:0007669"/>
    <property type="project" value="UniProtKB-UniRule"/>
</dbReference>
<dbReference type="PIRSF" id="PIRSF003407">
    <property type="entry name" value="Papvi_E7"/>
    <property type="match status" value="1"/>
</dbReference>
<evidence type="ECO:0000256" key="15">
    <source>
        <dbReference type="ARBA" id="ARBA00023258"/>
    </source>
</evidence>
<evidence type="ECO:0000256" key="5">
    <source>
        <dbReference type="ARBA" id="ARBA00022632"/>
    </source>
</evidence>
<gene>
    <name evidence="18 20" type="primary">E7</name>
</gene>
<evidence type="ECO:0000313" key="20">
    <source>
        <dbReference type="EMBL" id="ANZ90245.1"/>
    </source>
</evidence>
<evidence type="ECO:0000256" key="7">
    <source>
        <dbReference type="ARBA" id="ARBA00022771"/>
    </source>
</evidence>
<evidence type="ECO:0000256" key="6">
    <source>
        <dbReference type="ARBA" id="ARBA00022723"/>
    </source>
</evidence>
<evidence type="ECO:0000256" key="3">
    <source>
        <dbReference type="ARBA" id="ARBA00022562"/>
    </source>
</evidence>
<organism evidence="20 21">
    <name type="scientific">Bos taurus papillomavirus 18</name>
    <dbReference type="NCBI Taxonomy" id="1887216"/>
    <lineage>
        <taxon>Viruses</taxon>
        <taxon>Monodnaviria</taxon>
        <taxon>Shotokuvirae</taxon>
        <taxon>Cossaviricota</taxon>
        <taxon>Papovaviricetes</taxon>
        <taxon>Zurhausenvirales</taxon>
        <taxon>Papillomaviridae</taxon>
        <taxon>Firstpapillomavirinae</taxon>
        <taxon>Dyokappapapillomavirus</taxon>
        <taxon>Dyokappapapillomavirus 4</taxon>
    </lineage>
</organism>
<evidence type="ECO:0000256" key="1">
    <source>
        <dbReference type="ARBA" id="ARBA00022504"/>
    </source>
</evidence>
<comment type="PTM">
    <text evidence="18">Highly phosphorylated.</text>
</comment>
<dbReference type="GeneID" id="28544390"/>
<comment type="function">
    <text evidence="18">Plays a role in viral genome replication by driving entry of quiescent cells into the cell cycle. Stimulation of progression from G1 to S phase allows the virus to efficiently use the cellular DNA replicating machinery to achieve viral genome replication. E7 protein has both transforming and trans-activating activities. Induces the disassembly of the E2F1 transcription factor from RB1, with subsequent transcriptional activation of E2F1-regulated S-phase genes. Interferes with host histone deacetylation mediated by HDAC1 and HDAC2, leading to transcription activation. Plays also a role in the inhibition of both antiviral and antiproliferative functions of host interferon alpha. Interaction with host TMEM173/STING impairs the ability of TMEM173/STING to sense cytosolic DNA and promote the production of type I interferon (IFN-alpha and IFN-beta).</text>
</comment>
<comment type="subunit">
    <text evidence="18">Homodimer. Homooligomer. Interacts with host RB1; this interaction induces dissociation of RB1-E2F1 complex thereby disrupting RB1 activity. Interacts with host EP300; this interaction represses EP300 transcriptional activity. Interacts with protein E2; this interaction inhibits E7 oncogenic activity. Interacts with host TMEM173/STING; this interaction impairs the ability of TMEM173/STING to sense cytosolic DNA and promote the production of type I interferon (IFN-alpha and IFN-beta).</text>
</comment>
<comment type="caution">
    <text evidence="18">Lacks conserved residue(s) required for the propagation of feature annotation.</text>
</comment>
<keyword evidence="2 18" id="KW-0244">Early protein</keyword>
<evidence type="ECO:0000256" key="13">
    <source>
        <dbReference type="ARBA" id="ARBA00023163"/>
    </source>
</evidence>
<keyword evidence="10 18" id="KW-0805">Transcription regulation</keyword>
<dbReference type="OrthoDB" id="28045at10239"/>
<comment type="function">
    <text evidence="19">E7 protein has both transforming and trans-activating activities.</text>
</comment>
<proteinExistence type="inferred from homology"/>
<comment type="domain">
    <text evidence="18">The E7 terminal domain is an intrinsically disordered domain, whose flexibility and conformational transitions confer target adaptability to the oncoprotein. It allows adaptation to a variety of protein targets and exposes the PEST degradation sequence that regulates its turnover in the cell.</text>
</comment>
<evidence type="ECO:0000256" key="19">
    <source>
        <dbReference type="PIRNR" id="PIRNR003407"/>
    </source>
</evidence>
<dbReference type="GO" id="GO:0006351">
    <property type="term" value="P:DNA-templated transcription"/>
    <property type="evidence" value="ECO:0007669"/>
    <property type="project" value="UniProtKB-UniRule"/>
</dbReference>
<dbReference type="GO" id="GO:0039645">
    <property type="term" value="P:symbiont-mediated perturbation of host cell cycle G1/S transition checkpoint"/>
    <property type="evidence" value="ECO:0007669"/>
    <property type="project" value="UniProtKB-UniRule"/>
</dbReference>
<keyword evidence="7 18" id="KW-0863">Zinc-finger</keyword>
<feature type="short sequence motif" description="LXCXE motif; interaction with host RB1 and TMEM173/STING" evidence="18">
    <location>
        <begin position="22"/>
        <end position="26"/>
    </location>
</feature>
<keyword evidence="8 18" id="KW-1114">Inhibition of host interferon signaling pathway by virus</keyword>
<evidence type="ECO:0000313" key="21">
    <source>
        <dbReference type="Proteomes" id="UP000146474"/>
    </source>
</evidence>
<dbReference type="Gene3D" id="3.30.160.330">
    <property type="match status" value="1"/>
</dbReference>
<evidence type="ECO:0000256" key="17">
    <source>
        <dbReference type="ARBA" id="ARBA00023309"/>
    </source>
</evidence>
<dbReference type="Proteomes" id="UP000146474">
    <property type="component" value="Genome"/>
</dbReference>
<keyword evidence="14 18" id="KW-1035">Host cytoplasm</keyword>
<comment type="similarity">
    <text evidence="18 19">Belongs to the papillomaviridae E7 protein family.</text>
</comment>
<keyword evidence="12 18" id="KW-0010">Activator</keyword>
<dbReference type="GO" id="GO:0042025">
    <property type="term" value="C:host cell nucleus"/>
    <property type="evidence" value="ECO:0007669"/>
    <property type="project" value="UniProtKB-SubCell"/>
</dbReference>
<name>A0A1B2K279_9PAPI</name>
<evidence type="ECO:0000256" key="11">
    <source>
        <dbReference type="ARBA" id="ARBA00023125"/>
    </source>
</evidence>
<dbReference type="EMBL" id="KU519393">
    <property type="protein sequence ID" value="ANZ90245.1"/>
    <property type="molecule type" value="Genomic_DNA"/>
</dbReference>
<keyword evidence="5 18" id="KW-1090">Inhibition of host innate immune response by virus</keyword>
<feature type="short sequence motif" description="Nuclear export signal" evidence="18">
    <location>
        <begin position="65"/>
        <end position="73"/>
    </location>
</feature>
<comment type="subcellular location">
    <subcellularLocation>
        <location evidence="18">Host cytoplasm</location>
    </subcellularLocation>
    <subcellularLocation>
        <location evidence="18">Host nucleus</location>
    </subcellularLocation>
    <text evidence="18">Predominantly found in the host nucleus.</text>
</comment>
<accession>A0A1B2K279</accession>
<keyword evidence="17 18" id="KW-1078">G1/S host cell cycle checkpoint dysregulation by virus</keyword>
<keyword evidence="3 18" id="KW-1048">Host nucleus</keyword>
<reference evidence="20 21" key="1">
    <citation type="submission" date="2016-01" db="EMBL/GenBank/DDBJ databases">
        <title>How many papillomavirus species can be undetected in fibropapillomas?</title>
        <authorList>
            <person name="Daudt C."/>
            <person name="Chaves da Silva F.R."/>
            <person name="Streck A.F."/>
            <person name="Weber M.N."/>
            <person name="Cibulski S.P."/>
            <person name="Canal C.W."/>
        </authorList>
    </citation>
    <scope>NUCLEOTIDE SEQUENCE [LARGE SCALE GENOMIC DNA]</scope>
</reference>
<dbReference type="Pfam" id="PF00527">
    <property type="entry name" value="E7"/>
    <property type="match status" value="1"/>
</dbReference>
<dbReference type="GO" id="GO:0052170">
    <property type="term" value="P:symbiont-mediated suppression of host innate immune response"/>
    <property type="evidence" value="ECO:0007669"/>
    <property type="project" value="UniProtKB-KW"/>
</dbReference>
<evidence type="ECO:0000256" key="18">
    <source>
        <dbReference type="HAMAP-Rule" id="MF_04004"/>
    </source>
</evidence>
<dbReference type="RefSeq" id="YP_009272594.1">
    <property type="nucleotide sequence ID" value="NC_030798.1"/>
</dbReference>
<evidence type="ECO:0000256" key="14">
    <source>
        <dbReference type="ARBA" id="ARBA00023200"/>
    </source>
</evidence>
<evidence type="ECO:0000256" key="16">
    <source>
        <dbReference type="ARBA" id="ARBA00023280"/>
    </source>
</evidence>
<keyword evidence="6 18" id="KW-0479">Metal-binding</keyword>
<keyword evidence="1 18" id="KW-1121">Modulation of host cell cycle by virus</keyword>
<feature type="zinc finger region" evidence="18">
    <location>
        <begin position="47"/>
        <end position="83"/>
    </location>
</feature>
<evidence type="ECO:0000256" key="9">
    <source>
        <dbReference type="ARBA" id="ARBA00022833"/>
    </source>
</evidence>
<dbReference type="GO" id="GO:0019904">
    <property type="term" value="F:protein domain specific binding"/>
    <property type="evidence" value="ECO:0007669"/>
    <property type="project" value="UniProtKB-UniRule"/>
</dbReference>
<keyword evidence="4 18" id="KW-0945">Host-virus interaction</keyword>
<dbReference type="KEGG" id="vg:28544390"/>
<evidence type="ECO:0000256" key="10">
    <source>
        <dbReference type="ARBA" id="ARBA00023015"/>
    </source>
</evidence>
<keyword evidence="9 18" id="KW-0862">Zinc</keyword>
<dbReference type="SUPFAM" id="SSF161234">
    <property type="entry name" value="E7 C-terminal domain-like"/>
    <property type="match status" value="1"/>
</dbReference>
<dbReference type="GO" id="GO:0003700">
    <property type="term" value="F:DNA-binding transcription factor activity"/>
    <property type="evidence" value="ECO:0007669"/>
    <property type="project" value="UniProtKB-UniRule"/>
</dbReference>
<keyword evidence="11 18" id="KW-0238">DNA-binding</keyword>
<sequence>MIGTSCTLHDIVLQEQPDIANLQCHEQIDDIEEEVEPKHFYKILIECGHCKNPLKLIVKASAGQIQNFHQLLLDDFDLICAVCQRNHL</sequence>
<keyword evidence="15" id="KW-0922">Interferon antiviral system evasion</keyword>
<keyword evidence="13 18" id="KW-0804">Transcription</keyword>
<dbReference type="GO" id="GO:0039502">
    <property type="term" value="P:symbiont-mediated suppression of host type I interferon-mediated signaling pathway"/>
    <property type="evidence" value="ECO:0007669"/>
    <property type="project" value="UniProtKB-UniRule"/>
</dbReference>
<dbReference type="GO" id="GO:0008270">
    <property type="term" value="F:zinc ion binding"/>
    <property type="evidence" value="ECO:0007669"/>
    <property type="project" value="UniProtKB-KW"/>
</dbReference>
<keyword evidence="16 18" id="KW-0899">Viral immunoevasion</keyword>
<evidence type="ECO:0000256" key="12">
    <source>
        <dbReference type="ARBA" id="ARBA00023159"/>
    </source>
</evidence>
<keyword evidence="21" id="KW-1185">Reference proteome</keyword>